<feature type="transmembrane region" description="Helical" evidence="2">
    <location>
        <begin position="221"/>
        <end position="240"/>
    </location>
</feature>
<keyword evidence="2" id="KW-0472">Membrane</keyword>
<dbReference type="EMBL" id="FONV01000017">
    <property type="protein sequence ID" value="SFF67727.1"/>
    <property type="molecule type" value="Genomic_DNA"/>
</dbReference>
<evidence type="ECO:0000313" key="4">
    <source>
        <dbReference type="Proteomes" id="UP000199645"/>
    </source>
</evidence>
<feature type="transmembrane region" description="Helical" evidence="2">
    <location>
        <begin position="144"/>
        <end position="163"/>
    </location>
</feature>
<feature type="transmembrane region" description="Helical" evidence="2">
    <location>
        <begin position="65"/>
        <end position="86"/>
    </location>
</feature>
<reference evidence="3 4" key="1">
    <citation type="submission" date="2016-10" db="EMBL/GenBank/DDBJ databases">
        <authorList>
            <person name="de Groot N.N."/>
        </authorList>
    </citation>
    <scope>NUCLEOTIDE SEQUENCE [LARGE SCALE GENOMIC DNA]</scope>
    <source>
        <strain evidence="3 4">DSM 43019</strain>
    </source>
</reference>
<dbReference type="RefSeq" id="WP_093620775.1">
    <property type="nucleotide sequence ID" value="NZ_BOMT01000081.1"/>
</dbReference>
<keyword evidence="4" id="KW-1185">Reference proteome</keyword>
<feature type="transmembrane region" description="Helical" evidence="2">
    <location>
        <begin position="170"/>
        <end position="190"/>
    </location>
</feature>
<protein>
    <submittedName>
        <fullName evidence="3">Uncharacterized protein</fullName>
    </submittedName>
</protein>
<keyword evidence="2" id="KW-1133">Transmembrane helix</keyword>
<organism evidence="3 4">
    <name type="scientific">Actinoplanes philippinensis</name>
    <dbReference type="NCBI Taxonomy" id="35752"/>
    <lineage>
        <taxon>Bacteria</taxon>
        <taxon>Bacillati</taxon>
        <taxon>Actinomycetota</taxon>
        <taxon>Actinomycetes</taxon>
        <taxon>Micromonosporales</taxon>
        <taxon>Micromonosporaceae</taxon>
        <taxon>Actinoplanes</taxon>
    </lineage>
</organism>
<proteinExistence type="predicted"/>
<feature type="region of interest" description="Disordered" evidence="1">
    <location>
        <begin position="466"/>
        <end position="492"/>
    </location>
</feature>
<sequence>MTAIMERSAHRVPTPLAATTALGRAEAGRLVRSPFYWGGALLATALGVAWSWTRMPTWATFAENSGMSSLVLAAGLLIATQLAAGRDQRAGAEESTRTMPAGPARRGLAMLVSVPIAVATGAAVHLVSLLLLLPAWPVGELDPWASAVVLLIPPIGAVIGALVGRVFPGVAAGPLTTAALCAMLIALLALPNYPQDYASALWPVPEPSWEVGAPRPTGWHLLYLLGVLVALAAAVTWRAWPRASVTVLITAVACAGVAAERQTAAETQVISMDLVNQYTGPAVLTCQTHDEVRYCALPHYEGWIEYWREAVEPVAAHLPANAPRPTVRQIGMAYDRQPITPGIPEIIASDSWGRTGRWAADSRTRMTRDYVGAAVGLYTDLLLYSDCDATGQHRTAAGLWLLAQSLPDGVAQVRRGELRMPRVRYGQAELAAAVALLDRPYAEVAAYLAQHWTELRDPSSTALAGLGVTLTPPTLPTAESQGESRGEGGVCR</sequence>
<evidence type="ECO:0000313" key="3">
    <source>
        <dbReference type="EMBL" id="SFF67727.1"/>
    </source>
</evidence>
<name>A0A1I2KR96_9ACTN</name>
<dbReference type="STRING" id="35752.SAMN05421541_117142"/>
<dbReference type="AlphaFoldDB" id="A0A1I2KR96"/>
<dbReference type="OrthoDB" id="3665898at2"/>
<feature type="compositionally biased region" description="Low complexity" evidence="1">
    <location>
        <begin position="466"/>
        <end position="478"/>
    </location>
</feature>
<gene>
    <name evidence="3" type="ORF">SAMN05421541_117142</name>
</gene>
<evidence type="ECO:0000256" key="1">
    <source>
        <dbReference type="SAM" id="MobiDB-lite"/>
    </source>
</evidence>
<feature type="transmembrane region" description="Helical" evidence="2">
    <location>
        <begin position="107"/>
        <end position="132"/>
    </location>
</feature>
<dbReference type="Proteomes" id="UP000199645">
    <property type="component" value="Unassembled WGS sequence"/>
</dbReference>
<keyword evidence="2" id="KW-0812">Transmembrane</keyword>
<accession>A0A1I2KR96</accession>
<evidence type="ECO:0000256" key="2">
    <source>
        <dbReference type="SAM" id="Phobius"/>
    </source>
</evidence>
<feature type="transmembrane region" description="Helical" evidence="2">
    <location>
        <begin position="34"/>
        <end position="53"/>
    </location>
</feature>